<dbReference type="EMBL" id="CP043538">
    <property type="protein sequence ID" value="QGY06444.1"/>
    <property type="molecule type" value="Genomic_DNA"/>
</dbReference>
<organism evidence="1 2">
    <name type="scientific">Methylobacterium mesophilicum SR1.6/6</name>
    <dbReference type="NCBI Taxonomy" id="908290"/>
    <lineage>
        <taxon>Bacteria</taxon>
        <taxon>Pseudomonadati</taxon>
        <taxon>Pseudomonadota</taxon>
        <taxon>Alphaproteobacteria</taxon>
        <taxon>Hyphomicrobiales</taxon>
        <taxon>Methylobacteriaceae</taxon>
        <taxon>Methylobacterium</taxon>
    </lineage>
</organism>
<dbReference type="InterPro" id="IPR025444">
    <property type="entry name" value="Monooxy_af470"/>
</dbReference>
<sequence>MRHATRQAAPARRSVDLSAYPDLVVVYLGFRVTRWRGLLALMGLGRGIAASVQSRPDGLLAHENLFFGLTHVGLRQYWRDLESLEHFTRSEPHRTWWRDFSRDPKGSGFWHEAYSRGGVEAIYVGMPAPTGLGLFAPERAPEGAFLSSRQRLAA</sequence>
<dbReference type="AlphaFoldDB" id="A0A6B9G587"/>
<name>A0A6B9G587_9HYPH</name>
<reference evidence="1 2" key="1">
    <citation type="journal article" date="2012" name="Genet. Mol. Biol.">
        <title>Analysis of 16S rRNA and mxaF genes revealing insights into Methylobacterium niche-specific plant association.</title>
        <authorList>
            <person name="Dourado M.N."/>
            <person name="Andreote F.D."/>
            <person name="Dini-Andreote F."/>
            <person name="Conti R."/>
            <person name="Araujo J.M."/>
            <person name="Araujo W.L."/>
        </authorList>
    </citation>
    <scope>NUCLEOTIDE SEQUENCE [LARGE SCALE GENOMIC DNA]</scope>
    <source>
        <strain evidence="1 2">SR1.6/6</strain>
    </source>
</reference>
<dbReference type="Proteomes" id="UP000012488">
    <property type="component" value="Chromosome"/>
</dbReference>
<dbReference type="KEGG" id="mmes:MMSR116_31100"/>
<evidence type="ECO:0000313" key="2">
    <source>
        <dbReference type="Proteomes" id="UP000012488"/>
    </source>
</evidence>
<protein>
    <submittedName>
        <fullName evidence="1">DUF4188 domain-containing protein</fullName>
    </submittedName>
</protein>
<dbReference type="Pfam" id="PF13826">
    <property type="entry name" value="Monooxy_af470-like"/>
    <property type="match status" value="1"/>
</dbReference>
<dbReference type="OrthoDB" id="7566033at2"/>
<gene>
    <name evidence="1" type="ORF">MMSR116_31100</name>
</gene>
<reference evidence="1 2" key="2">
    <citation type="journal article" date="2013" name="Genome Announc.">
        <title>Draft Genome Sequence of Methylobacterium mesophilicum Strain SR1.6/6, Isolated from Citrus sinensis.</title>
        <authorList>
            <person name="Marinho Almeida D."/>
            <person name="Dini-Andreote F."/>
            <person name="Camargo Neves A.A."/>
            <person name="Juca Ramos R.T."/>
            <person name="Andreote F.D."/>
            <person name="Carneiro A.R."/>
            <person name="Oliveira de Souza Lima A."/>
            <person name="Caracciolo Gomes de Sa P.H."/>
            <person name="Ribeiro Barbosa M.S."/>
            <person name="Araujo W.L."/>
            <person name="Silva A."/>
        </authorList>
    </citation>
    <scope>NUCLEOTIDE SEQUENCE [LARGE SCALE GENOMIC DNA]</scope>
    <source>
        <strain evidence="1 2">SR1.6/6</strain>
    </source>
</reference>
<evidence type="ECO:0000313" key="1">
    <source>
        <dbReference type="EMBL" id="QGY06444.1"/>
    </source>
</evidence>
<accession>A0A6B9G587</accession>
<proteinExistence type="predicted"/>